<gene>
    <name evidence="2" type="ORF">WJX72_006582</name>
</gene>
<proteinExistence type="predicted"/>
<reference evidence="2 3" key="1">
    <citation type="journal article" date="2024" name="Nat. Commun.">
        <title>Phylogenomics reveals the evolutionary origins of lichenization in chlorophyte algae.</title>
        <authorList>
            <person name="Puginier C."/>
            <person name="Libourel C."/>
            <person name="Otte J."/>
            <person name="Skaloud P."/>
            <person name="Haon M."/>
            <person name="Grisel S."/>
            <person name="Petersen M."/>
            <person name="Berrin J.G."/>
            <person name="Delaux P.M."/>
            <person name="Dal Grande F."/>
            <person name="Keller J."/>
        </authorList>
    </citation>
    <scope>NUCLEOTIDE SEQUENCE [LARGE SCALE GENOMIC DNA]</scope>
    <source>
        <strain evidence="2 3">SAG 2043</strain>
    </source>
</reference>
<accession>A0AAW1PXG8</accession>
<keyword evidence="3" id="KW-1185">Reference proteome</keyword>
<protein>
    <submittedName>
        <fullName evidence="2">Uncharacterized protein</fullName>
    </submittedName>
</protein>
<keyword evidence="1" id="KW-0812">Transmembrane</keyword>
<evidence type="ECO:0000313" key="2">
    <source>
        <dbReference type="EMBL" id="KAK9814480.1"/>
    </source>
</evidence>
<feature type="transmembrane region" description="Helical" evidence="1">
    <location>
        <begin position="20"/>
        <end position="43"/>
    </location>
</feature>
<name>A0AAW1PXG8_9CHLO</name>
<sequence length="109" mass="11710">MVLLSSRKLLEGGDRSQYASSTYSSASGAVVFIVVLAILFCLLRRRHLLQAQQMREAQAQAAQAYAAGPWPPQAQHGYEYPGSAPVAGIPVAPQPYPAAMVPIGWEATR</sequence>
<comment type="caution">
    <text evidence="2">The sequence shown here is derived from an EMBL/GenBank/DDBJ whole genome shotgun (WGS) entry which is preliminary data.</text>
</comment>
<organism evidence="2 3">
    <name type="scientific">[Myrmecia] bisecta</name>
    <dbReference type="NCBI Taxonomy" id="41462"/>
    <lineage>
        <taxon>Eukaryota</taxon>
        <taxon>Viridiplantae</taxon>
        <taxon>Chlorophyta</taxon>
        <taxon>core chlorophytes</taxon>
        <taxon>Trebouxiophyceae</taxon>
        <taxon>Trebouxiales</taxon>
        <taxon>Trebouxiaceae</taxon>
        <taxon>Myrmecia</taxon>
    </lineage>
</organism>
<dbReference type="AlphaFoldDB" id="A0AAW1PXG8"/>
<evidence type="ECO:0000256" key="1">
    <source>
        <dbReference type="SAM" id="Phobius"/>
    </source>
</evidence>
<dbReference type="EMBL" id="JALJOR010000007">
    <property type="protein sequence ID" value="KAK9814480.1"/>
    <property type="molecule type" value="Genomic_DNA"/>
</dbReference>
<evidence type="ECO:0000313" key="3">
    <source>
        <dbReference type="Proteomes" id="UP001489004"/>
    </source>
</evidence>
<keyword evidence="1" id="KW-0472">Membrane</keyword>
<dbReference type="Proteomes" id="UP001489004">
    <property type="component" value="Unassembled WGS sequence"/>
</dbReference>
<keyword evidence="1" id="KW-1133">Transmembrane helix</keyword>